<feature type="binding site" evidence="2">
    <location>
        <position position="59"/>
    </location>
    <ligand>
        <name>substrate</name>
    </ligand>
</feature>
<dbReference type="InterPro" id="IPR013078">
    <property type="entry name" value="His_Pase_superF_clade-1"/>
</dbReference>
<keyword evidence="4" id="KW-1185">Reference proteome</keyword>
<dbReference type="SMART" id="SM00855">
    <property type="entry name" value="PGAM"/>
    <property type="match status" value="1"/>
</dbReference>
<dbReference type="InParanoid" id="D6TRU4"/>
<dbReference type="OrthoDB" id="9782128at2"/>
<dbReference type="AlphaFoldDB" id="D6TRU4"/>
<comment type="caution">
    <text evidence="3">The sequence shown here is derived from an EMBL/GenBank/DDBJ whole genome shotgun (WGS) entry which is preliminary data.</text>
</comment>
<organism evidence="3 4">
    <name type="scientific">Ktedonobacter racemifer DSM 44963</name>
    <dbReference type="NCBI Taxonomy" id="485913"/>
    <lineage>
        <taxon>Bacteria</taxon>
        <taxon>Bacillati</taxon>
        <taxon>Chloroflexota</taxon>
        <taxon>Ktedonobacteria</taxon>
        <taxon>Ktedonobacterales</taxon>
        <taxon>Ktedonobacteraceae</taxon>
        <taxon>Ktedonobacter</taxon>
    </lineage>
</organism>
<dbReference type="PANTHER" id="PTHR48100">
    <property type="entry name" value="BROAD-SPECIFICITY PHOSPHATASE YOR283W-RELATED"/>
    <property type="match status" value="1"/>
</dbReference>
<dbReference type="InterPro" id="IPR029033">
    <property type="entry name" value="His_PPase_superfam"/>
</dbReference>
<dbReference type="Gene3D" id="3.40.50.1240">
    <property type="entry name" value="Phosphoglycerate mutase-like"/>
    <property type="match status" value="1"/>
</dbReference>
<dbReference type="Pfam" id="PF00300">
    <property type="entry name" value="His_Phos_1"/>
    <property type="match status" value="1"/>
</dbReference>
<evidence type="ECO:0000313" key="4">
    <source>
        <dbReference type="Proteomes" id="UP000004508"/>
    </source>
</evidence>
<dbReference type="STRING" id="485913.Krac_9225"/>
<gene>
    <name evidence="3" type="ORF">Krac_9225</name>
</gene>
<dbReference type="RefSeq" id="WP_007913425.1">
    <property type="nucleotide sequence ID" value="NZ_ADVG01000002.1"/>
</dbReference>
<dbReference type="GO" id="GO:0016791">
    <property type="term" value="F:phosphatase activity"/>
    <property type="evidence" value="ECO:0007669"/>
    <property type="project" value="TreeGrafter"/>
</dbReference>
<feature type="active site" description="Proton donor/acceptor" evidence="1">
    <location>
        <position position="83"/>
    </location>
</feature>
<proteinExistence type="predicted"/>
<dbReference type="SUPFAM" id="SSF53254">
    <property type="entry name" value="Phosphoglycerate mutase-like"/>
    <property type="match status" value="1"/>
</dbReference>
<name>D6TRU4_KTERA</name>
<dbReference type="CDD" id="cd07067">
    <property type="entry name" value="HP_PGM_like"/>
    <property type="match status" value="1"/>
</dbReference>
<evidence type="ECO:0000256" key="1">
    <source>
        <dbReference type="PIRSR" id="PIRSR613078-1"/>
    </source>
</evidence>
<dbReference type="eggNOG" id="COG0406">
    <property type="taxonomic scope" value="Bacteria"/>
</dbReference>
<reference evidence="3 4" key="1">
    <citation type="journal article" date="2011" name="Stand. Genomic Sci.">
        <title>Non-contiguous finished genome sequence and contextual data of the filamentous soil bacterium Ktedonobacter racemifer type strain (SOSP1-21).</title>
        <authorList>
            <person name="Chang Y.J."/>
            <person name="Land M."/>
            <person name="Hauser L."/>
            <person name="Chertkov O."/>
            <person name="Del Rio T.G."/>
            <person name="Nolan M."/>
            <person name="Copeland A."/>
            <person name="Tice H."/>
            <person name="Cheng J.F."/>
            <person name="Lucas S."/>
            <person name="Han C."/>
            <person name="Goodwin L."/>
            <person name="Pitluck S."/>
            <person name="Ivanova N."/>
            <person name="Ovchinikova G."/>
            <person name="Pati A."/>
            <person name="Chen A."/>
            <person name="Palaniappan K."/>
            <person name="Mavromatis K."/>
            <person name="Liolios K."/>
            <person name="Brettin T."/>
            <person name="Fiebig A."/>
            <person name="Rohde M."/>
            <person name="Abt B."/>
            <person name="Goker M."/>
            <person name="Detter J.C."/>
            <person name="Woyke T."/>
            <person name="Bristow J."/>
            <person name="Eisen J.A."/>
            <person name="Markowitz V."/>
            <person name="Hugenholtz P."/>
            <person name="Kyrpides N.C."/>
            <person name="Klenk H.P."/>
            <person name="Lapidus A."/>
        </authorList>
    </citation>
    <scope>NUCLEOTIDE SEQUENCE [LARGE SCALE GENOMIC DNA]</scope>
    <source>
        <strain evidence="4">DSM 44963</strain>
    </source>
</reference>
<protein>
    <submittedName>
        <fullName evidence="3">Phosphoglycerate mutase</fullName>
    </submittedName>
</protein>
<dbReference type="Proteomes" id="UP000004508">
    <property type="component" value="Unassembled WGS sequence"/>
</dbReference>
<sequence length="240" mass="27675">MTTQLYLIRHGEATSQVHQFIRDDGLTKLGVRQAERLRDRLIATREIQADVVIASTLPRARQTAEIIAPAFELPIIFDDEVQELREGEAYGLTYDEYHERYGPGPDFLHQPFKPVAPGGESWPSFSLRVAAALERITQEHAGKSIVIVCHGGVIDNSFAYFFRYSTFAMPPAHFFTQNTSITQWREDERKGTSFWRLIRYNDNMHVRGLETDTLIPWEQLPLPKRKRYQVDQPDEPASEQ</sequence>
<evidence type="ECO:0000313" key="3">
    <source>
        <dbReference type="EMBL" id="EFH87874.1"/>
    </source>
</evidence>
<dbReference type="GO" id="GO:0005737">
    <property type="term" value="C:cytoplasm"/>
    <property type="evidence" value="ECO:0007669"/>
    <property type="project" value="TreeGrafter"/>
</dbReference>
<dbReference type="InterPro" id="IPR050275">
    <property type="entry name" value="PGM_Phosphatase"/>
</dbReference>
<feature type="active site" description="Tele-phosphohistidine intermediate" evidence="1">
    <location>
        <position position="10"/>
    </location>
</feature>
<accession>D6TRU4</accession>
<dbReference type="EMBL" id="ADVG01000002">
    <property type="protein sequence ID" value="EFH87874.1"/>
    <property type="molecule type" value="Genomic_DNA"/>
</dbReference>
<evidence type="ECO:0000256" key="2">
    <source>
        <dbReference type="PIRSR" id="PIRSR613078-2"/>
    </source>
</evidence>
<dbReference type="PANTHER" id="PTHR48100:SF59">
    <property type="entry name" value="ADENOSYLCOBALAMIN_ALPHA-RIBAZOLE PHOSPHATASE"/>
    <property type="match status" value="1"/>
</dbReference>